<sequence length="678" mass="71686">MPKRHRAREQRHGLAQVPGAVAARPSTTPSRPPAGVVQVVTRAEAHELAAALLTPGRRWPVAVVSTPVQGDGPYVDVDALKAEVGDLAEVVLVPTGDTSWAFSETMPPRTQVYGGASRVYGVELDWTSDPYRSRLRFAYTATDGERVRELLVHDVLAAALRAGLVGTSDGEATAADATGTVRGVVGGRGLVDLDDGGQVAVAEELTVAGIPLTQVVTPGQRVRGVVDRGARLLDLRPSLPDDEASRRLVQSAYRVGDVVLVRVREAERDAVTVELAPRFGCRVPRGLVTGNDLDHLDDLFSPGEVVLARTVASPGGLAVRLDDVDDADDVPVPALALLAGGPPWLVPAPAPSAPEPAVSTAAVSEAAVSEAAGSLSAEAGPVDGHVGGTAGTPDLGLGPIVPATTAPPPPTIPSPAHLAQRARGTHPTMPRPAAAHPGPFAPAAPSGDGQPGTSKKALQDAQLALAEARARAARAEQESMDAGLRATQLAKEGTHLLAEIQHLRGQVERLENQVREQKKKYRLADKRRQQAQREHGDAVTVDGPWFTDPADQFRHEIYDAWVRTVVAGEKAALPLGRYTLGPRFLDSLGLDGVSRRKVVETVVHVVTGRDRDVGGLQLHQLRTSDGGGTPQRTRDDGAGCWRVSLQVNSPQARRLHYWKLPDGTVELSRVVLHDDVEP</sequence>
<organism evidence="2 3">
    <name type="scientific">Isoptericola luteus</name>
    <dbReference type="NCBI Taxonomy" id="2879484"/>
    <lineage>
        <taxon>Bacteria</taxon>
        <taxon>Bacillati</taxon>
        <taxon>Actinomycetota</taxon>
        <taxon>Actinomycetes</taxon>
        <taxon>Micrococcales</taxon>
        <taxon>Promicromonosporaceae</taxon>
        <taxon>Isoptericola</taxon>
    </lineage>
</organism>
<protein>
    <recommendedName>
        <fullName evidence="4">S1 motif domain-containing protein</fullName>
    </recommendedName>
</protein>
<comment type="caution">
    <text evidence="2">The sequence shown here is derived from an EMBL/GenBank/DDBJ whole genome shotgun (WGS) entry which is preliminary data.</text>
</comment>
<feature type="region of interest" description="Disordered" evidence="1">
    <location>
        <begin position="374"/>
        <end position="463"/>
    </location>
</feature>
<feature type="region of interest" description="Disordered" evidence="1">
    <location>
        <begin position="521"/>
        <end position="543"/>
    </location>
</feature>
<evidence type="ECO:0000313" key="3">
    <source>
        <dbReference type="Proteomes" id="UP001319870"/>
    </source>
</evidence>
<gene>
    <name evidence="2" type="ORF">LEP48_00570</name>
</gene>
<accession>A0ABS7Z9W2</accession>
<evidence type="ECO:0008006" key="4">
    <source>
        <dbReference type="Google" id="ProtNLM"/>
    </source>
</evidence>
<name>A0ABS7Z9W2_9MICO</name>
<feature type="compositionally biased region" description="Low complexity" evidence="1">
    <location>
        <begin position="431"/>
        <end position="445"/>
    </location>
</feature>
<reference evidence="2 3" key="1">
    <citation type="submission" date="2021-09" db="EMBL/GenBank/DDBJ databases">
        <title>Isoptericola luteus sp. nov., a novel bacterium isolated from Harbin, the capital city of Heilongjiang province.</title>
        <authorList>
            <person name="Li J."/>
        </authorList>
    </citation>
    <scope>NUCLEOTIDE SEQUENCE [LARGE SCALE GENOMIC DNA]</scope>
    <source>
        <strain evidence="2 3">NEAU-Y5</strain>
    </source>
</reference>
<proteinExistence type="predicted"/>
<feature type="region of interest" description="Disordered" evidence="1">
    <location>
        <begin position="1"/>
        <end position="33"/>
    </location>
</feature>
<evidence type="ECO:0000256" key="1">
    <source>
        <dbReference type="SAM" id="MobiDB-lite"/>
    </source>
</evidence>
<dbReference type="Proteomes" id="UP001319870">
    <property type="component" value="Unassembled WGS sequence"/>
</dbReference>
<keyword evidence="3" id="KW-1185">Reference proteome</keyword>
<evidence type="ECO:0000313" key="2">
    <source>
        <dbReference type="EMBL" id="MCA5891843.1"/>
    </source>
</evidence>
<dbReference type="EMBL" id="JAIXCQ010000001">
    <property type="protein sequence ID" value="MCA5891843.1"/>
    <property type="molecule type" value="Genomic_DNA"/>
</dbReference>
<feature type="compositionally biased region" description="Basic and acidic residues" evidence="1">
    <location>
        <begin position="521"/>
        <end position="537"/>
    </location>
</feature>
<dbReference type="RefSeq" id="WP_225563568.1">
    <property type="nucleotide sequence ID" value="NZ_JAIXCQ010000001.1"/>
</dbReference>